<keyword evidence="5" id="KW-0175">Coiled coil</keyword>
<evidence type="ECO:0000259" key="6">
    <source>
        <dbReference type="PROSITE" id="PS50089"/>
    </source>
</evidence>
<dbReference type="Proteomes" id="UP000694403">
    <property type="component" value="Unplaced"/>
</dbReference>
<dbReference type="GO" id="GO:0008270">
    <property type="term" value="F:zinc ion binding"/>
    <property type="evidence" value="ECO:0007669"/>
    <property type="project" value="UniProtKB-KW"/>
</dbReference>
<dbReference type="Gene3D" id="3.30.40.10">
    <property type="entry name" value="Zinc/RING finger domain, C3HC4 (zinc finger)"/>
    <property type="match status" value="1"/>
</dbReference>
<reference evidence="9" key="1">
    <citation type="submission" date="2025-08" db="UniProtKB">
        <authorList>
            <consortium name="Ensembl"/>
        </authorList>
    </citation>
    <scope>IDENTIFICATION</scope>
</reference>
<dbReference type="Ensembl" id="ENSCSRT00000026301.1">
    <property type="protein sequence ID" value="ENSCSRP00000025234.1"/>
    <property type="gene ID" value="ENSCSRG00000018873.1"/>
</dbReference>
<dbReference type="AlphaFoldDB" id="A0A8C3T7M6"/>
<evidence type="ECO:0000313" key="9">
    <source>
        <dbReference type="Ensembl" id="ENSCSRP00000025234.1"/>
    </source>
</evidence>
<dbReference type="InterPro" id="IPR050143">
    <property type="entry name" value="TRIM/RBCC"/>
</dbReference>
<dbReference type="PROSITE" id="PS50119">
    <property type="entry name" value="ZF_BBOX"/>
    <property type="match status" value="1"/>
</dbReference>
<dbReference type="Pfam" id="PF00622">
    <property type="entry name" value="SPRY"/>
    <property type="match status" value="1"/>
</dbReference>
<dbReference type="Pfam" id="PF15227">
    <property type="entry name" value="zf-C3HC4_4"/>
    <property type="match status" value="1"/>
</dbReference>
<dbReference type="PROSITE" id="PS50188">
    <property type="entry name" value="B302_SPRY"/>
    <property type="match status" value="1"/>
</dbReference>
<dbReference type="FunFam" id="2.60.120.920:FF:000004">
    <property type="entry name" value="Butyrophilin subfamily 1 member A1"/>
    <property type="match status" value="1"/>
</dbReference>
<keyword evidence="1" id="KW-0479">Metal-binding</keyword>
<dbReference type="InterPro" id="IPR017907">
    <property type="entry name" value="Znf_RING_CS"/>
</dbReference>
<evidence type="ECO:0000313" key="10">
    <source>
        <dbReference type="Proteomes" id="UP000694403"/>
    </source>
</evidence>
<dbReference type="InterPro" id="IPR001841">
    <property type="entry name" value="Znf_RING"/>
</dbReference>
<dbReference type="SUPFAM" id="SSF57850">
    <property type="entry name" value="RING/U-box"/>
    <property type="match status" value="1"/>
</dbReference>
<dbReference type="SMART" id="SM00184">
    <property type="entry name" value="RING"/>
    <property type="match status" value="1"/>
</dbReference>
<dbReference type="InterPro" id="IPR043136">
    <property type="entry name" value="B30.2/SPRY_sf"/>
</dbReference>
<dbReference type="Pfam" id="PF13765">
    <property type="entry name" value="PRY"/>
    <property type="match status" value="1"/>
</dbReference>
<dbReference type="Pfam" id="PF00643">
    <property type="entry name" value="zf-B_box"/>
    <property type="match status" value="1"/>
</dbReference>
<dbReference type="InterPro" id="IPR000315">
    <property type="entry name" value="Znf_B-box"/>
</dbReference>
<dbReference type="InterPro" id="IPR006574">
    <property type="entry name" value="PRY"/>
</dbReference>
<dbReference type="Gene3D" id="3.30.160.60">
    <property type="entry name" value="Classic Zinc Finger"/>
    <property type="match status" value="1"/>
</dbReference>
<dbReference type="InterPro" id="IPR003879">
    <property type="entry name" value="Butyrophylin_SPRY"/>
</dbReference>
<dbReference type="CDD" id="cd19762">
    <property type="entry name" value="Bbox2_TRIM7-like"/>
    <property type="match status" value="1"/>
</dbReference>
<accession>A0A8C3T7M6</accession>
<dbReference type="SUPFAM" id="SSF57845">
    <property type="entry name" value="B-box zinc-binding domain"/>
    <property type="match status" value="1"/>
</dbReference>
<dbReference type="CDD" id="cd16594">
    <property type="entry name" value="RING-HC_TRIM7-like_C-IV"/>
    <property type="match status" value="1"/>
</dbReference>
<evidence type="ECO:0000259" key="8">
    <source>
        <dbReference type="PROSITE" id="PS50188"/>
    </source>
</evidence>
<protein>
    <recommendedName>
        <fullName evidence="11">Zinc finger protein RFP-like</fullName>
    </recommendedName>
</protein>
<organism evidence="9 10">
    <name type="scientific">Chelydra serpentina</name>
    <name type="common">Snapping turtle</name>
    <name type="synonym">Testudo serpentina</name>
    <dbReference type="NCBI Taxonomy" id="8475"/>
    <lineage>
        <taxon>Eukaryota</taxon>
        <taxon>Metazoa</taxon>
        <taxon>Chordata</taxon>
        <taxon>Craniata</taxon>
        <taxon>Vertebrata</taxon>
        <taxon>Euteleostomi</taxon>
        <taxon>Archelosauria</taxon>
        <taxon>Testudinata</taxon>
        <taxon>Testudines</taxon>
        <taxon>Cryptodira</taxon>
        <taxon>Durocryptodira</taxon>
        <taxon>Americhelydia</taxon>
        <taxon>Chelydroidea</taxon>
        <taxon>Chelydridae</taxon>
        <taxon>Chelydra</taxon>
    </lineage>
</organism>
<evidence type="ECO:0000256" key="1">
    <source>
        <dbReference type="ARBA" id="ARBA00022723"/>
    </source>
</evidence>
<dbReference type="PRINTS" id="PR01407">
    <property type="entry name" value="BUTYPHLNCDUF"/>
</dbReference>
<keyword evidence="2 4" id="KW-0863">Zinc-finger</keyword>
<feature type="domain" description="RING-type" evidence="6">
    <location>
        <begin position="16"/>
        <end position="57"/>
    </location>
</feature>
<dbReference type="InterPro" id="IPR001870">
    <property type="entry name" value="B30.2/SPRY"/>
</dbReference>
<feature type="domain" description="B box-type" evidence="7">
    <location>
        <begin position="90"/>
        <end position="131"/>
    </location>
</feature>
<dbReference type="InterPro" id="IPR003877">
    <property type="entry name" value="SPRY_dom"/>
</dbReference>
<keyword evidence="3" id="KW-0862">Zinc</keyword>
<evidence type="ECO:0000256" key="4">
    <source>
        <dbReference type="PROSITE-ProRule" id="PRU00024"/>
    </source>
</evidence>
<dbReference type="InterPro" id="IPR013083">
    <property type="entry name" value="Znf_RING/FYVE/PHD"/>
</dbReference>
<name>A0A8C3T7M6_CHESE</name>
<dbReference type="SMART" id="SM00336">
    <property type="entry name" value="BBOX"/>
    <property type="match status" value="1"/>
</dbReference>
<feature type="domain" description="B30.2/SPRY" evidence="8">
    <location>
        <begin position="254"/>
        <end position="443"/>
    </location>
</feature>
<dbReference type="CDD" id="cd12888">
    <property type="entry name" value="SPRY_PRY_TRIM7_like"/>
    <property type="match status" value="1"/>
</dbReference>
<dbReference type="SMART" id="SM00449">
    <property type="entry name" value="SPRY"/>
    <property type="match status" value="1"/>
</dbReference>
<keyword evidence="10" id="KW-1185">Reference proteome</keyword>
<reference evidence="9" key="2">
    <citation type="submission" date="2025-09" db="UniProtKB">
        <authorList>
            <consortium name="Ensembl"/>
        </authorList>
    </citation>
    <scope>IDENTIFICATION</scope>
</reference>
<sequence length="443" mass="50396">MAAANPAKTLQDEVTCPICLEYFKDPVSLDCDHSFCRSCIIQCWGGFATDVSCPQCREIFPQRNIRLNRQLRNIVEAARELRLKSGREPEPERLCEKHKEPLKLFCKEDEIPICLVCDRSKEHRDHTVIPAEEAAEEFKEKLQAHLQTLREEREKLLGCKRKTRTERRTIVSEFQQLRQFLEEQERLLLAQLEKLEKEIVKIRREKIIKLSEEISCLSELISEMEGKCQKPVSEFLQTLELSIQWGRLTSSISQRCHIPGGLATSGLWGWNMANVTLDPDTAHPELILSEDQKSVRRGDTRQRLTNNSERFDTEPCVLGCEGFTSGRHCWEVEVGGGRGWAVGVARESVGRKGGISRSPEGGIWAVARWPGQFLALTSPATPLPLSRAPSRIRVSLDCDRGQVTFIDAGDEAPIFTFLPGSISGERIRPWLRVGWRSRLRLCP</sequence>
<feature type="coiled-coil region" evidence="5">
    <location>
        <begin position="132"/>
        <end position="227"/>
    </location>
</feature>
<dbReference type="PROSITE" id="PS00518">
    <property type="entry name" value="ZF_RING_1"/>
    <property type="match status" value="1"/>
</dbReference>
<dbReference type="InterPro" id="IPR013320">
    <property type="entry name" value="ConA-like_dom_sf"/>
</dbReference>
<proteinExistence type="predicted"/>
<dbReference type="SMART" id="SM00589">
    <property type="entry name" value="PRY"/>
    <property type="match status" value="1"/>
</dbReference>
<evidence type="ECO:0000256" key="3">
    <source>
        <dbReference type="ARBA" id="ARBA00022833"/>
    </source>
</evidence>
<evidence type="ECO:0008006" key="11">
    <source>
        <dbReference type="Google" id="ProtNLM"/>
    </source>
</evidence>
<evidence type="ECO:0000256" key="2">
    <source>
        <dbReference type="ARBA" id="ARBA00022771"/>
    </source>
</evidence>
<dbReference type="PROSITE" id="PS50089">
    <property type="entry name" value="ZF_RING_2"/>
    <property type="match status" value="1"/>
</dbReference>
<evidence type="ECO:0000256" key="5">
    <source>
        <dbReference type="SAM" id="Coils"/>
    </source>
</evidence>
<dbReference type="PANTHER" id="PTHR24103">
    <property type="entry name" value="E3 UBIQUITIN-PROTEIN LIGASE TRIM"/>
    <property type="match status" value="1"/>
</dbReference>
<dbReference type="Gene3D" id="2.60.120.920">
    <property type="match status" value="1"/>
</dbReference>
<evidence type="ECO:0000259" key="7">
    <source>
        <dbReference type="PROSITE" id="PS50119"/>
    </source>
</evidence>
<dbReference type="SUPFAM" id="SSF49899">
    <property type="entry name" value="Concanavalin A-like lectins/glucanases"/>
    <property type="match status" value="1"/>
</dbReference>